<gene>
    <name evidence="2" type="ORF">PLOB_00023206</name>
</gene>
<evidence type="ECO:0000313" key="2">
    <source>
        <dbReference type="EMBL" id="CAH3180243.1"/>
    </source>
</evidence>
<evidence type="ECO:0000256" key="1">
    <source>
        <dbReference type="SAM" id="MobiDB-lite"/>
    </source>
</evidence>
<proteinExistence type="predicted"/>
<reference evidence="2 3" key="1">
    <citation type="submission" date="2022-05" db="EMBL/GenBank/DDBJ databases">
        <authorList>
            <consortium name="Genoscope - CEA"/>
            <person name="William W."/>
        </authorList>
    </citation>
    <scope>NUCLEOTIDE SEQUENCE [LARGE SCALE GENOMIC DNA]</scope>
</reference>
<protein>
    <submittedName>
        <fullName evidence="2">Uncharacterized protein</fullName>
    </submittedName>
</protein>
<organism evidence="2 3">
    <name type="scientific">Porites lobata</name>
    <dbReference type="NCBI Taxonomy" id="104759"/>
    <lineage>
        <taxon>Eukaryota</taxon>
        <taxon>Metazoa</taxon>
        <taxon>Cnidaria</taxon>
        <taxon>Anthozoa</taxon>
        <taxon>Hexacorallia</taxon>
        <taxon>Scleractinia</taxon>
        <taxon>Fungiina</taxon>
        <taxon>Poritidae</taxon>
        <taxon>Porites</taxon>
    </lineage>
</organism>
<feature type="region of interest" description="Disordered" evidence="1">
    <location>
        <begin position="111"/>
        <end position="135"/>
    </location>
</feature>
<dbReference type="PANTHER" id="PTHR46177:SF1">
    <property type="entry name" value="INTEGRASE CATALYTIC DOMAIN-CONTAINING PROTEIN"/>
    <property type="match status" value="1"/>
</dbReference>
<name>A0ABN8RPE8_9CNID</name>
<accession>A0ABN8RPE8</accession>
<evidence type="ECO:0000313" key="3">
    <source>
        <dbReference type="Proteomes" id="UP001159405"/>
    </source>
</evidence>
<keyword evidence="3" id="KW-1185">Reference proteome</keyword>
<dbReference type="Proteomes" id="UP001159405">
    <property type="component" value="Unassembled WGS sequence"/>
</dbReference>
<dbReference type="PANTHER" id="PTHR46177">
    <property type="entry name" value="INTEGRASE CATALYTIC DOMAIN-CONTAINING PROTEIN"/>
    <property type="match status" value="1"/>
</dbReference>
<sequence length="219" mass="25614">MSRIRNPTWENNENLKADIQKYVLQNLTRKEVLDFLGRDYPQYAMAYFEIKYVDYETDLKVVEMAVKEEIGGPGQLLGYRSMHRKLREYHQLAVPRGLVYDVMTKVDPEGLESRGKVGQKKRHRGPTGTFTSLGPNHTYSGDGHDKLMDFMNNTFPLAVYGLQDVFSGYILYLKLWPSNSDPKLIARWYLEYLYVSRVISQYLRLDKGSCISKTFLRRY</sequence>
<dbReference type="EMBL" id="CALNXK010000272">
    <property type="protein sequence ID" value="CAH3180243.1"/>
    <property type="molecule type" value="Genomic_DNA"/>
</dbReference>
<comment type="caution">
    <text evidence="2">The sequence shown here is derived from an EMBL/GenBank/DDBJ whole genome shotgun (WGS) entry which is preliminary data.</text>
</comment>